<dbReference type="AlphaFoldDB" id="A0A0Q1DM35"/>
<evidence type="ECO:0000256" key="1">
    <source>
        <dbReference type="ARBA" id="ARBA00023015"/>
    </source>
</evidence>
<dbReference type="NCBIfam" id="NF033788">
    <property type="entry name" value="HTH_metalloreg"/>
    <property type="match status" value="1"/>
</dbReference>
<dbReference type="SMART" id="SM00418">
    <property type="entry name" value="HTH_ARSR"/>
    <property type="match status" value="1"/>
</dbReference>
<organism evidence="4 5">
    <name type="scientific">Leuconostoc lactis</name>
    <dbReference type="NCBI Taxonomy" id="1246"/>
    <lineage>
        <taxon>Bacteria</taxon>
        <taxon>Bacillati</taxon>
        <taxon>Bacillota</taxon>
        <taxon>Bacilli</taxon>
        <taxon>Lactobacillales</taxon>
        <taxon>Lactobacillaceae</taxon>
        <taxon>Leuconostoc</taxon>
    </lineage>
</organism>
<comment type="caution">
    <text evidence="4">The sequence shown here is derived from an EMBL/GenBank/DDBJ whole genome shotgun (WGS) entry which is preliminary data.</text>
</comment>
<dbReference type="InterPro" id="IPR036390">
    <property type="entry name" value="WH_DNA-bd_sf"/>
</dbReference>
<gene>
    <name evidence="4" type="ORF">GQS40_01390</name>
</gene>
<dbReference type="InterPro" id="IPR051011">
    <property type="entry name" value="Metal_resp_trans_reg"/>
</dbReference>
<dbReference type="EMBL" id="WSZI01000008">
    <property type="protein sequence ID" value="MWN20616.1"/>
    <property type="molecule type" value="Genomic_DNA"/>
</dbReference>
<dbReference type="Proteomes" id="UP000478636">
    <property type="component" value="Unassembled WGS sequence"/>
</dbReference>
<dbReference type="Gene3D" id="1.10.10.10">
    <property type="entry name" value="Winged helix-like DNA-binding domain superfamily/Winged helix DNA-binding domain"/>
    <property type="match status" value="1"/>
</dbReference>
<proteinExistence type="predicted"/>
<dbReference type="PANTHER" id="PTHR43132:SF6">
    <property type="entry name" value="HTH-TYPE TRANSCRIPTIONAL REPRESSOR CZRA"/>
    <property type="match status" value="1"/>
</dbReference>
<evidence type="ECO:0000313" key="5">
    <source>
        <dbReference type="Proteomes" id="UP000478636"/>
    </source>
</evidence>
<dbReference type="SUPFAM" id="SSF46785">
    <property type="entry name" value="Winged helix' DNA-binding domain"/>
    <property type="match status" value="1"/>
</dbReference>
<dbReference type="InterPro" id="IPR036388">
    <property type="entry name" value="WH-like_DNA-bd_sf"/>
</dbReference>
<evidence type="ECO:0000256" key="2">
    <source>
        <dbReference type="ARBA" id="ARBA00023125"/>
    </source>
</evidence>
<keyword evidence="3" id="KW-0804">Transcription</keyword>
<keyword evidence="2" id="KW-0238">DNA-binding</keyword>
<accession>A0A0Q1DM35</accession>
<dbReference type="eggNOG" id="COG0640">
    <property type="taxonomic scope" value="Bacteria"/>
</dbReference>
<evidence type="ECO:0000256" key="3">
    <source>
        <dbReference type="ARBA" id="ARBA00023163"/>
    </source>
</evidence>
<dbReference type="InterPro" id="IPR011991">
    <property type="entry name" value="ArsR-like_HTH"/>
</dbReference>
<dbReference type="Pfam" id="PF01022">
    <property type="entry name" value="HTH_5"/>
    <property type="match status" value="1"/>
</dbReference>
<dbReference type="PANTHER" id="PTHR43132">
    <property type="entry name" value="ARSENICAL RESISTANCE OPERON REPRESSOR ARSR-RELATED"/>
    <property type="match status" value="1"/>
</dbReference>
<dbReference type="GO" id="GO:0003700">
    <property type="term" value="F:DNA-binding transcription factor activity"/>
    <property type="evidence" value="ECO:0007669"/>
    <property type="project" value="InterPro"/>
</dbReference>
<keyword evidence="1" id="KW-0805">Transcription regulation</keyword>
<sequence>MNKKSITELEKIFKVLGNRQRLTILALLQERSYTVSEIVAQLDMEQSAVSHQLKVLREAQLVTTQRQGRLVLYCLSDSHILILLDNALKHVDHVFHNDQEKSEIKFEKKG</sequence>
<dbReference type="PROSITE" id="PS50987">
    <property type="entry name" value="HTH_ARSR_2"/>
    <property type="match status" value="1"/>
</dbReference>
<name>A0A0Q1DM35_LEULA</name>
<protein>
    <submittedName>
        <fullName evidence="4">Metalloregulator ArsR/SmtB family transcription factor</fullName>
    </submittedName>
</protein>
<dbReference type="KEGG" id="llf:BCR17_02890"/>
<evidence type="ECO:0000313" key="4">
    <source>
        <dbReference type="EMBL" id="MWN20616.1"/>
    </source>
</evidence>
<reference evidence="4 5" key="1">
    <citation type="submission" date="2019-12" db="EMBL/GenBank/DDBJ databases">
        <title>Complete genome sequence of Leuconostoc lactis strain AVN1 provides insights into metabolic potential.</title>
        <authorList>
            <person name="Besrour N."/>
            <person name="Najjari A."/>
            <person name="Fhoula I."/>
            <person name="Jaballah S."/>
            <person name="Klibi N."/>
            <person name="Ouzari H.I."/>
        </authorList>
    </citation>
    <scope>NUCLEOTIDE SEQUENCE [LARGE SCALE GENOMIC DNA]</scope>
    <source>
        <strain evidence="4 5">AVN1</strain>
    </source>
</reference>
<dbReference type="RefSeq" id="WP_029510288.1">
    <property type="nucleotide sequence ID" value="NZ_CALTUT010000006.1"/>
</dbReference>
<dbReference type="OrthoDB" id="9794330at2"/>
<dbReference type="InterPro" id="IPR001845">
    <property type="entry name" value="HTH_ArsR_DNA-bd_dom"/>
</dbReference>
<dbReference type="PRINTS" id="PR00778">
    <property type="entry name" value="HTHARSR"/>
</dbReference>
<dbReference type="GO" id="GO:0003677">
    <property type="term" value="F:DNA binding"/>
    <property type="evidence" value="ECO:0007669"/>
    <property type="project" value="UniProtKB-KW"/>
</dbReference>
<dbReference type="CDD" id="cd00090">
    <property type="entry name" value="HTH_ARSR"/>
    <property type="match status" value="1"/>
</dbReference>